<gene>
    <name evidence="3" type="ORF">HFZ78_01890</name>
</gene>
<keyword evidence="1 3" id="KW-0808">Transferase</keyword>
<dbReference type="AlphaFoldDB" id="A0A6H1NWJ8"/>
<dbReference type="InterPro" id="IPR001296">
    <property type="entry name" value="Glyco_trans_1"/>
</dbReference>
<evidence type="ECO:0000313" key="4">
    <source>
        <dbReference type="Proteomes" id="UP000501868"/>
    </source>
</evidence>
<dbReference type="Proteomes" id="UP000501868">
    <property type="component" value="Chromosome"/>
</dbReference>
<dbReference type="Pfam" id="PF00534">
    <property type="entry name" value="Glycos_transf_1"/>
    <property type="match status" value="1"/>
</dbReference>
<sequence length="367" mass="42026">MRVLFTTNIPSPYRVDFFNELGKHCDLTVLFESQIDKNRDKNWVADKFSNFKAVFMKGIKKGDADALCPGILKFLSLRKFDVIVIGAYHTPTGMLAIQYMKIMNIPFILSSDGGMKKEDLGIRHKIKEHFISAASAWLSTGRVTSEYLEYYGAKKDKINVYPFTSIKAADILDKPLTVDEKKAIRSKLGIHEEKMVLSVGRFIYLKGYDILLRACEELDKSIGVYIVGGKPTEEYLQMKKDMNLSNVHFVDFMKKPELALYYKAADLFVLPTRGDVWGLVINEAMAYGLPIITTDKCVAGVEMLEDSIGAIIPTNNEKALNNCIKRAVEHSDRYDANRILVKSRLYSIEEMARYHYNIFREHRRRKE</sequence>
<evidence type="ECO:0000256" key="1">
    <source>
        <dbReference type="ARBA" id="ARBA00022679"/>
    </source>
</evidence>
<protein>
    <submittedName>
        <fullName evidence="3">Glycosyltransferase family 4 protein</fullName>
    </submittedName>
</protein>
<dbReference type="SUPFAM" id="SSF53756">
    <property type="entry name" value="UDP-Glycosyltransferase/glycogen phosphorylase"/>
    <property type="match status" value="1"/>
</dbReference>
<reference evidence="3 4" key="2">
    <citation type="submission" date="2020-04" db="EMBL/GenBank/DDBJ databases">
        <authorList>
            <person name="Fomenkov A."/>
            <person name="Anton B.P."/>
            <person name="Roberts R.J."/>
        </authorList>
    </citation>
    <scope>NUCLEOTIDE SEQUENCE [LARGE SCALE GENOMIC DNA]</scope>
    <source>
        <strain evidence="3 4">S2</strain>
    </source>
</reference>
<proteinExistence type="predicted"/>
<dbReference type="CDD" id="cd03801">
    <property type="entry name" value="GT4_PimA-like"/>
    <property type="match status" value="1"/>
</dbReference>
<dbReference type="GO" id="GO:0009103">
    <property type="term" value="P:lipopolysaccharide biosynthetic process"/>
    <property type="evidence" value="ECO:0007669"/>
    <property type="project" value="TreeGrafter"/>
</dbReference>
<dbReference type="Gene3D" id="3.40.50.2000">
    <property type="entry name" value="Glycogen Phosphorylase B"/>
    <property type="match status" value="2"/>
</dbReference>
<reference evidence="3 4" key="1">
    <citation type="submission" date="2020-04" db="EMBL/GenBank/DDBJ databases">
        <title>Genome-Wide Identification of 5-Methylcytosine Sites in Bacterial Genomes By High-Throughput Sequencing of MspJI Restriction Fragments.</title>
        <authorList>
            <person name="Wu V."/>
        </authorList>
    </citation>
    <scope>NUCLEOTIDE SEQUENCE [LARGE SCALE GENOMIC DNA]</scope>
    <source>
        <strain evidence="3 4">S2</strain>
    </source>
</reference>
<dbReference type="GO" id="GO:0016757">
    <property type="term" value="F:glycosyltransferase activity"/>
    <property type="evidence" value="ECO:0007669"/>
    <property type="project" value="InterPro"/>
</dbReference>
<dbReference type="PANTHER" id="PTHR46401:SF2">
    <property type="entry name" value="GLYCOSYLTRANSFERASE WBBK-RELATED"/>
    <property type="match status" value="1"/>
</dbReference>
<dbReference type="PANTHER" id="PTHR46401">
    <property type="entry name" value="GLYCOSYLTRANSFERASE WBBK-RELATED"/>
    <property type="match status" value="1"/>
</dbReference>
<organism evidence="3 4">
    <name type="scientific">Priestia megaterium</name>
    <name type="common">Bacillus megaterium</name>
    <dbReference type="NCBI Taxonomy" id="1404"/>
    <lineage>
        <taxon>Bacteria</taxon>
        <taxon>Bacillati</taxon>
        <taxon>Bacillota</taxon>
        <taxon>Bacilli</taxon>
        <taxon>Bacillales</taxon>
        <taxon>Bacillaceae</taxon>
        <taxon>Priestia</taxon>
    </lineage>
</organism>
<dbReference type="EMBL" id="CP051128">
    <property type="protein sequence ID" value="QIZ05646.1"/>
    <property type="molecule type" value="Genomic_DNA"/>
</dbReference>
<feature type="domain" description="Glycosyl transferase family 1" evidence="2">
    <location>
        <begin position="181"/>
        <end position="333"/>
    </location>
</feature>
<evidence type="ECO:0000313" key="3">
    <source>
        <dbReference type="EMBL" id="QIZ05646.1"/>
    </source>
</evidence>
<evidence type="ECO:0000259" key="2">
    <source>
        <dbReference type="Pfam" id="PF00534"/>
    </source>
</evidence>
<name>A0A6H1NWJ8_PRIMG</name>
<accession>A0A6H1NWJ8</accession>